<organism evidence="5 6">
    <name type="scientific">Sediminibacillus albus</name>
    <dbReference type="NCBI Taxonomy" id="407036"/>
    <lineage>
        <taxon>Bacteria</taxon>
        <taxon>Bacillati</taxon>
        <taxon>Bacillota</taxon>
        <taxon>Bacilli</taxon>
        <taxon>Bacillales</taxon>
        <taxon>Bacillaceae</taxon>
        <taxon>Sediminibacillus</taxon>
    </lineage>
</organism>
<evidence type="ECO:0000313" key="6">
    <source>
        <dbReference type="Proteomes" id="UP000198694"/>
    </source>
</evidence>
<reference evidence="5 6" key="1">
    <citation type="submission" date="2016-10" db="EMBL/GenBank/DDBJ databases">
        <authorList>
            <person name="de Groot N.N."/>
        </authorList>
    </citation>
    <scope>NUCLEOTIDE SEQUENCE [LARGE SCALE GENOMIC DNA]</scope>
    <source>
        <strain evidence="5 6">CGMCC 1.6502</strain>
    </source>
</reference>
<dbReference type="Gene3D" id="3.30.360.10">
    <property type="entry name" value="Dihydrodipicolinate Reductase, domain 2"/>
    <property type="match status" value="1"/>
</dbReference>
<dbReference type="Proteomes" id="UP000198694">
    <property type="component" value="Unassembled WGS sequence"/>
</dbReference>
<dbReference type="Gene3D" id="3.40.50.720">
    <property type="entry name" value="NAD(P)-binding Rossmann-like Domain"/>
    <property type="match status" value="1"/>
</dbReference>
<evidence type="ECO:0000259" key="4">
    <source>
        <dbReference type="Pfam" id="PF22725"/>
    </source>
</evidence>
<evidence type="ECO:0000256" key="2">
    <source>
        <dbReference type="ARBA" id="ARBA00023002"/>
    </source>
</evidence>
<sequence length="336" mass="37394">MEKVKWGILSTAGIGQKQVIPAIGRAANAEAIAIASRGDKAKEAAVRHNIAKAYTSYQELLQDPEIDAVYIPLPNSLHKQWVIEAARHGKHVLCEKPAALNVEELQEMIEACSRHGVKFMEAFMYQFHPLHEKVRELIDAKEIGELSLVRASFSFLLEKDAENIRLNNALGGGSVYDVGCYCLHSIRTVLGEEPVQIHAHAKWDDHLNVDTTVAGTMSFASGIEAGFDCSFDQFPENKYELVGSAGKIEVINAYRPDKNPDGEGLIRLTKAGGELIEKRIPGDQYRSQVEHFSKSILEDTPLYYSDEKMLLNMKVIDACYQSIHTGKVVRIAEERS</sequence>
<dbReference type="GO" id="GO:0016491">
    <property type="term" value="F:oxidoreductase activity"/>
    <property type="evidence" value="ECO:0007669"/>
    <property type="project" value="UniProtKB-KW"/>
</dbReference>
<accession>A0A1G8YK29</accession>
<dbReference type="RefSeq" id="WP_342720338.1">
    <property type="nucleotide sequence ID" value="NZ_FNFL01000002.1"/>
</dbReference>
<dbReference type="STRING" id="407036.SAMN05216243_1662"/>
<dbReference type="GO" id="GO:0000166">
    <property type="term" value="F:nucleotide binding"/>
    <property type="evidence" value="ECO:0007669"/>
    <property type="project" value="InterPro"/>
</dbReference>
<dbReference type="EMBL" id="FNFL01000002">
    <property type="protein sequence ID" value="SDK03043.1"/>
    <property type="molecule type" value="Genomic_DNA"/>
</dbReference>
<dbReference type="PANTHER" id="PTHR22604:SF105">
    <property type="entry name" value="TRANS-1,2-DIHYDROBENZENE-1,2-DIOL DEHYDROGENASE"/>
    <property type="match status" value="1"/>
</dbReference>
<dbReference type="AlphaFoldDB" id="A0A1G8YK29"/>
<comment type="similarity">
    <text evidence="1">Belongs to the Gfo/Idh/MocA family.</text>
</comment>
<name>A0A1G8YK29_9BACI</name>
<evidence type="ECO:0000256" key="1">
    <source>
        <dbReference type="ARBA" id="ARBA00010928"/>
    </source>
</evidence>
<dbReference type="PANTHER" id="PTHR22604">
    <property type="entry name" value="OXIDOREDUCTASES"/>
    <property type="match status" value="1"/>
</dbReference>
<dbReference type="InterPro" id="IPR055170">
    <property type="entry name" value="GFO_IDH_MocA-like_dom"/>
</dbReference>
<keyword evidence="2" id="KW-0560">Oxidoreductase</keyword>
<protein>
    <submittedName>
        <fullName evidence="5">Predicted dehydrogenase</fullName>
    </submittedName>
</protein>
<dbReference type="SUPFAM" id="SSF55347">
    <property type="entry name" value="Glyceraldehyde-3-phosphate dehydrogenase-like, C-terminal domain"/>
    <property type="match status" value="1"/>
</dbReference>
<dbReference type="Pfam" id="PF01408">
    <property type="entry name" value="GFO_IDH_MocA"/>
    <property type="match status" value="1"/>
</dbReference>
<dbReference type="Pfam" id="PF22725">
    <property type="entry name" value="GFO_IDH_MocA_C3"/>
    <property type="match status" value="1"/>
</dbReference>
<feature type="domain" description="GFO/IDH/MocA-like oxidoreductase" evidence="4">
    <location>
        <begin position="132"/>
        <end position="249"/>
    </location>
</feature>
<evidence type="ECO:0000313" key="5">
    <source>
        <dbReference type="EMBL" id="SDK03043.1"/>
    </source>
</evidence>
<keyword evidence="6" id="KW-1185">Reference proteome</keyword>
<proteinExistence type="inferred from homology"/>
<gene>
    <name evidence="5" type="ORF">SAMN05216243_1662</name>
</gene>
<dbReference type="SUPFAM" id="SSF51735">
    <property type="entry name" value="NAD(P)-binding Rossmann-fold domains"/>
    <property type="match status" value="1"/>
</dbReference>
<dbReference type="InterPro" id="IPR036291">
    <property type="entry name" value="NAD(P)-bd_dom_sf"/>
</dbReference>
<evidence type="ECO:0000259" key="3">
    <source>
        <dbReference type="Pfam" id="PF01408"/>
    </source>
</evidence>
<dbReference type="InterPro" id="IPR050984">
    <property type="entry name" value="Gfo/Idh/MocA_domain"/>
</dbReference>
<dbReference type="InterPro" id="IPR000683">
    <property type="entry name" value="Gfo/Idh/MocA-like_OxRdtase_N"/>
</dbReference>
<feature type="domain" description="Gfo/Idh/MocA-like oxidoreductase N-terminal" evidence="3">
    <location>
        <begin position="5"/>
        <end position="122"/>
    </location>
</feature>